<name>A0A9D4B3H2_9SAUR</name>
<dbReference type="CDD" id="cd18197">
    <property type="entry name" value="BTB_POZ_ZBTB6"/>
    <property type="match status" value="1"/>
</dbReference>
<dbReference type="SMART" id="SM00355">
    <property type="entry name" value="ZnF_C2H2"/>
    <property type="match status" value="4"/>
</dbReference>
<dbReference type="GO" id="GO:0005634">
    <property type="term" value="C:nucleus"/>
    <property type="evidence" value="ECO:0007669"/>
    <property type="project" value="UniProtKB-SubCell"/>
</dbReference>
<evidence type="ECO:0000256" key="8">
    <source>
        <dbReference type="ARBA" id="ARBA00023125"/>
    </source>
</evidence>
<proteinExistence type="predicted"/>
<accession>A0A9D4B3H2</accession>
<dbReference type="GO" id="GO:0000981">
    <property type="term" value="F:DNA-binding transcription factor activity, RNA polymerase II-specific"/>
    <property type="evidence" value="ECO:0007669"/>
    <property type="project" value="TreeGrafter"/>
</dbReference>
<feature type="region of interest" description="Disordered" evidence="12">
    <location>
        <begin position="180"/>
        <end position="205"/>
    </location>
</feature>
<evidence type="ECO:0008006" key="17">
    <source>
        <dbReference type="Google" id="ProtNLM"/>
    </source>
</evidence>
<dbReference type="GO" id="GO:0008270">
    <property type="term" value="F:zinc ion binding"/>
    <property type="evidence" value="ECO:0007669"/>
    <property type="project" value="UniProtKB-KW"/>
</dbReference>
<dbReference type="PROSITE" id="PS50097">
    <property type="entry name" value="BTB"/>
    <property type="match status" value="2"/>
</dbReference>
<evidence type="ECO:0000256" key="9">
    <source>
        <dbReference type="ARBA" id="ARBA00023163"/>
    </source>
</evidence>
<dbReference type="FunFam" id="3.30.710.10:FF:000047">
    <property type="entry name" value="Zinc finger and BTB domain-containing protein 26"/>
    <property type="match status" value="2"/>
</dbReference>
<evidence type="ECO:0000256" key="5">
    <source>
        <dbReference type="ARBA" id="ARBA00022771"/>
    </source>
</evidence>
<dbReference type="PROSITE" id="PS50157">
    <property type="entry name" value="ZINC_FINGER_C2H2_2"/>
    <property type="match status" value="4"/>
</dbReference>
<evidence type="ECO:0000313" key="16">
    <source>
        <dbReference type="Proteomes" id="UP000827986"/>
    </source>
</evidence>
<evidence type="ECO:0000256" key="12">
    <source>
        <dbReference type="SAM" id="MobiDB-lite"/>
    </source>
</evidence>
<dbReference type="InterPro" id="IPR013087">
    <property type="entry name" value="Znf_C2H2_type"/>
</dbReference>
<evidence type="ECO:0000256" key="3">
    <source>
        <dbReference type="ARBA" id="ARBA00022723"/>
    </source>
</evidence>
<keyword evidence="3" id="KW-0479">Metal-binding</keyword>
<evidence type="ECO:0000256" key="11">
    <source>
        <dbReference type="PROSITE-ProRule" id="PRU00042"/>
    </source>
</evidence>
<dbReference type="EMBL" id="JAHDVG010000472">
    <property type="protein sequence ID" value="KAH1179189.1"/>
    <property type="molecule type" value="Genomic_DNA"/>
</dbReference>
<dbReference type="InterPro" id="IPR036236">
    <property type="entry name" value="Znf_C2H2_sf"/>
</dbReference>
<reference evidence="15" key="1">
    <citation type="submission" date="2021-09" db="EMBL/GenBank/DDBJ databases">
        <title>The genome of Mauremys mutica provides insights into the evolution of semi-aquatic lifestyle.</title>
        <authorList>
            <person name="Gong S."/>
            <person name="Gao Y."/>
        </authorList>
    </citation>
    <scope>NUCLEOTIDE SEQUENCE</scope>
    <source>
        <strain evidence="15">MM-2020</strain>
        <tissue evidence="15">Muscle</tissue>
    </source>
</reference>
<dbReference type="InterPro" id="IPR000210">
    <property type="entry name" value="BTB/POZ_dom"/>
</dbReference>
<evidence type="ECO:0000313" key="15">
    <source>
        <dbReference type="EMBL" id="KAH1179189.1"/>
    </source>
</evidence>
<feature type="domain" description="C2H2-type" evidence="14">
    <location>
        <begin position="646"/>
        <end position="673"/>
    </location>
</feature>
<dbReference type="PANTHER" id="PTHR46105">
    <property type="entry name" value="AGAP004733-PA"/>
    <property type="match status" value="1"/>
</dbReference>
<feature type="compositionally biased region" description="Gly residues" evidence="12">
    <location>
        <begin position="1"/>
        <end position="21"/>
    </location>
</feature>
<comment type="function">
    <text evidence="1">May be involved in transcriptional regulation.</text>
</comment>
<keyword evidence="16" id="KW-1185">Reference proteome</keyword>
<feature type="domain" description="C2H2-type" evidence="14">
    <location>
        <begin position="674"/>
        <end position="701"/>
    </location>
</feature>
<feature type="domain" description="BTB" evidence="13">
    <location>
        <begin position="78"/>
        <end position="142"/>
    </location>
</feature>
<evidence type="ECO:0000256" key="1">
    <source>
        <dbReference type="ARBA" id="ARBA00003767"/>
    </source>
</evidence>
<feature type="domain" description="C2H2-type" evidence="14">
    <location>
        <begin position="621"/>
        <end position="643"/>
    </location>
</feature>
<comment type="caution">
    <text evidence="15">The sequence shown here is derived from an EMBL/GenBank/DDBJ whole genome shotgun (WGS) entry which is preliminary data.</text>
</comment>
<comment type="subcellular location">
    <subcellularLocation>
        <location evidence="2">Nucleus</location>
    </subcellularLocation>
</comment>
<dbReference type="InterPro" id="IPR050457">
    <property type="entry name" value="ZnFinger_BTB_dom_contain"/>
</dbReference>
<keyword evidence="4" id="KW-0677">Repeat</keyword>
<feature type="region of interest" description="Disordered" evidence="12">
    <location>
        <begin position="1"/>
        <end position="41"/>
    </location>
</feature>
<feature type="domain" description="C2H2-type" evidence="14">
    <location>
        <begin position="702"/>
        <end position="733"/>
    </location>
</feature>
<dbReference type="Proteomes" id="UP000827986">
    <property type="component" value="Unassembled WGS sequence"/>
</dbReference>
<dbReference type="SUPFAM" id="SSF57667">
    <property type="entry name" value="beta-beta-alpha zinc fingers"/>
    <property type="match status" value="2"/>
</dbReference>
<dbReference type="AlphaFoldDB" id="A0A9D4B3H2"/>
<feature type="compositionally biased region" description="Basic and acidic residues" evidence="12">
    <location>
        <begin position="24"/>
        <end position="37"/>
    </location>
</feature>
<evidence type="ECO:0000259" key="13">
    <source>
        <dbReference type="PROSITE" id="PS50097"/>
    </source>
</evidence>
<dbReference type="InterPro" id="IPR011333">
    <property type="entry name" value="SKP1/BTB/POZ_sf"/>
</dbReference>
<keyword evidence="7" id="KW-0805">Transcription regulation</keyword>
<feature type="domain" description="BTB" evidence="13">
    <location>
        <begin position="352"/>
        <end position="416"/>
    </location>
</feature>
<evidence type="ECO:0000256" key="2">
    <source>
        <dbReference type="ARBA" id="ARBA00004123"/>
    </source>
</evidence>
<dbReference type="GO" id="GO:0000978">
    <property type="term" value="F:RNA polymerase II cis-regulatory region sequence-specific DNA binding"/>
    <property type="evidence" value="ECO:0007669"/>
    <property type="project" value="TreeGrafter"/>
</dbReference>
<organism evidence="15 16">
    <name type="scientific">Mauremys mutica</name>
    <name type="common">yellowpond turtle</name>
    <dbReference type="NCBI Taxonomy" id="74926"/>
    <lineage>
        <taxon>Eukaryota</taxon>
        <taxon>Metazoa</taxon>
        <taxon>Chordata</taxon>
        <taxon>Craniata</taxon>
        <taxon>Vertebrata</taxon>
        <taxon>Euteleostomi</taxon>
        <taxon>Archelosauria</taxon>
        <taxon>Testudinata</taxon>
        <taxon>Testudines</taxon>
        <taxon>Cryptodira</taxon>
        <taxon>Durocryptodira</taxon>
        <taxon>Testudinoidea</taxon>
        <taxon>Geoemydidae</taxon>
        <taxon>Geoemydinae</taxon>
        <taxon>Mauremys</taxon>
    </lineage>
</organism>
<dbReference type="SUPFAM" id="SSF54695">
    <property type="entry name" value="POZ domain"/>
    <property type="match status" value="2"/>
</dbReference>
<dbReference type="Gene3D" id="3.30.710.10">
    <property type="entry name" value="Potassium Channel Kv1.1, Chain A"/>
    <property type="match status" value="2"/>
</dbReference>
<evidence type="ECO:0000256" key="6">
    <source>
        <dbReference type="ARBA" id="ARBA00022833"/>
    </source>
</evidence>
<gene>
    <name evidence="15" type="ORF">KIL84_021772</name>
</gene>
<keyword evidence="9" id="KW-0804">Transcription</keyword>
<keyword evidence="10" id="KW-0539">Nucleus</keyword>
<dbReference type="PANTHER" id="PTHR46105:SF29">
    <property type="entry name" value="ZINC FINGER AND BTB DOMAIN CONTAINING 12"/>
    <property type="match status" value="1"/>
</dbReference>
<dbReference type="PROSITE" id="PS00028">
    <property type="entry name" value="ZINC_FINGER_C2H2_1"/>
    <property type="match status" value="3"/>
</dbReference>
<dbReference type="CDD" id="cd18214">
    <property type="entry name" value="BTB_POZ_ZBTB26_Bioref"/>
    <property type="match status" value="1"/>
</dbReference>
<evidence type="ECO:0000259" key="14">
    <source>
        <dbReference type="PROSITE" id="PS50157"/>
    </source>
</evidence>
<keyword evidence="6" id="KW-0862">Zinc</keyword>
<protein>
    <recommendedName>
        <fullName evidence="17">Zinc finger and BTB domain-containing protein 6</fullName>
    </recommendedName>
</protein>
<evidence type="ECO:0000256" key="4">
    <source>
        <dbReference type="ARBA" id="ARBA00022737"/>
    </source>
</evidence>
<keyword evidence="8" id="KW-0238">DNA-binding</keyword>
<evidence type="ECO:0000256" key="10">
    <source>
        <dbReference type="ARBA" id="ARBA00023242"/>
    </source>
</evidence>
<dbReference type="Gene3D" id="3.30.160.60">
    <property type="entry name" value="Classic Zinc Finger"/>
    <property type="match status" value="3"/>
</dbReference>
<keyword evidence="5 11" id="KW-0863">Zinc-finger</keyword>
<sequence length="746" mass="84850">MHFRGPGGGGGCSGSGSGRGGSRWVREETGQGQESRKKISGGFAKMSERSDILHFKFDNYGDSMLQKMNKLREENKFCDVVVHIDNVEVHGHKIVFAAGSPFLRDQFLLNDSREVKISILQSSEVGRQLLLSCYSGILEFPEMELVNYLTAASFLQMSHIVERCTQALWKFIKPKKPLESKEDCEQQSDSSELKEHQGDEDSLQQDSLCIQTSEDSMDMEDSDIQIVKVESIGEVSEVRNKKDQTQFISSEQTALHSSEPQHFLINSTVENRTSEIEQNHLHNYALSYAGSDNFIMASKDMFGPNNREPIYLMSIWVVNMATDSDVLHFQFEQQGDAVLQKMNLLRQQNLFCDVSIYINDTEFHGHKVIFAACSTFMRDQFLLNQSKQMRITILQSAEVGRKLLLSCYTGALEVKKKELLKYLIAASYLQMVHIVEKCTEALSKYLEIDASMENSNQNTEKCHSSDTELRNKDDSLDKDCEIIEISEDSPVNVEYNVKREKGDVLQPAMQSLISERKDMKTPEISTVEIGYKDDEICIFRMDSMSTANVENDHFPQPCTSSKTSLYFPETQHSLINSTVESRITEVPGSHFQGFVSDNTEGTSSVVSGFQSLEDSGYSWRHQCPKCPRGFVHLENYLRHLKMHKLFLCLQCGKTFTQKKNLNRHIRGHMGIRPFQCMVCLKTFTAKSTLQDHLNIHSGDRPYKCHCCDMDFKHKSALKKHLTSVHGRNGGDKPNLDTITEIKIDYD</sequence>
<dbReference type="SMART" id="SM00225">
    <property type="entry name" value="BTB"/>
    <property type="match status" value="2"/>
</dbReference>
<evidence type="ECO:0000256" key="7">
    <source>
        <dbReference type="ARBA" id="ARBA00023015"/>
    </source>
</evidence>
<dbReference type="Pfam" id="PF00096">
    <property type="entry name" value="zf-C2H2"/>
    <property type="match status" value="3"/>
</dbReference>
<dbReference type="Pfam" id="PF00651">
    <property type="entry name" value="BTB"/>
    <property type="match status" value="2"/>
</dbReference>
<dbReference type="FunFam" id="3.30.160.60:FF:000333">
    <property type="entry name" value="Zinc finger and BTB domain-containing protein 26"/>
    <property type="match status" value="1"/>
</dbReference>
<dbReference type="FunFam" id="3.30.160.60:FF:000100">
    <property type="entry name" value="Zinc finger 45-like"/>
    <property type="match status" value="1"/>
</dbReference>